<gene>
    <name evidence="1" type="ORF">LZC39_15885</name>
</gene>
<evidence type="ECO:0000313" key="1">
    <source>
        <dbReference type="EMBL" id="MCH3853569.1"/>
    </source>
</evidence>
<sequence>ITIPYALSILGNRDPNSFVPGIEDLIHGNEDRGIEPMQERIDKGKIAIQALKDYKLAKDNKDTADMATHKSILEANFKDFGYGYLEKPKDAIPPVALTF</sequence>
<protein>
    <submittedName>
        <fullName evidence="1">Cytochrome ubiquinol oxidase subunit I</fullName>
    </submittedName>
</protein>
<dbReference type="EMBL" id="JAJUOL010001080">
    <property type="protein sequence ID" value="MCH3853569.1"/>
    <property type="molecule type" value="Genomic_DNA"/>
</dbReference>
<dbReference type="Proteomes" id="UP001199644">
    <property type="component" value="Unassembled WGS sequence"/>
</dbReference>
<feature type="non-terminal residue" evidence="1">
    <location>
        <position position="1"/>
    </location>
</feature>
<name>A0AAW5EKC0_CAMJU</name>
<organism evidence="1 2">
    <name type="scientific">Campylobacter jejuni</name>
    <dbReference type="NCBI Taxonomy" id="197"/>
    <lineage>
        <taxon>Bacteria</taxon>
        <taxon>Pseudomonadati</taxon>
        <taxon>Campylobacterota</taxon>
        <taxon>Epsilonproteobacteria</taxon>
        <taxon>Campylobacterales</taxon>
        <taxon>Campylobacteraceae</taxon>
        <taxon>Campylobacter</taxon>
    </lineage>
</organism>
<dbReference type="AlphaFoldDB" id="A0AAW5EKC0"/>
<evidence type="ECO:0000313" key="2">
    <source>
        <dbReference type="Proteomes" id="UP001199644"/>
    </source>
</evidence>
<reference evidence="1" key="1">
    <citation type="submission" date="2021-12" db="EMBL/GenBank/DDBJ databases">
        <title>Prevalence of phenicol resistance gene fexA in Campylobacter isolated from poultry supply chain.</title>
        <authorList>
            <person name="Tang B."/>
            <person name="Zheng X."/>
            <person name="Lin J."/>
            <person name="Lin R."/>
            <person name="Yang H."/>
            <person name="Shen Z."/>
            <person name="Xia F."/>
        </authorList>
    </citation>
    <scope>NUCLEOTIDE SEQUENCE</scope>
    <source>
        <strain evidence="1">CJHN2011004</strain>
    </source>
</reference>
<proteinExistence type="predicted"/>
<accession>A0AAW5EKC0</accession>
<feature type="non-terminal residue" evidence="1">
    <location>
        <position position="99"/>
    </location>
</feature>
<comment type="caution">
    <text evidence="1">The sequence shown here is derived from an EMBL/GenBank/DDBJ whole genome shotgun (WGS) entry which is preliminary data.</text>
</comment>